<evidence type="ECO:0000313" key="10">
    <source>
        <dbReference type="Proteomes" id="UP000070134"/>
    </source>
</evidence>
<feature type="transmembrane region" description="Helical" evidence="7">
    <location>
        <begin position="274"/>
        <end position="297"/>
    </location>
</feature>
<organism evidence="9 10">
    <name type="scientific">Sinomonas atrocyanea</name>
    <dbReference type="NCBI Taxonomy" id="37927"/>
    <lineage>
        <taxon>Bacteria</taxon>
        <taxon>Bacillati</taxon>
        <taxon>Actinomycetota</taxon>
        <taxon>Actinomycetes</taxon>
        <taxon>Micrococcales</taxon>
        <taxon>Micrococcaceae</taxon>
        <taxon>Sinomonas</taxon>
    </lineage>
</organism>
<name>A0A127A910_9MICC</name>
<evidence type="ECO:0000256" key="3">
    <source>
        <dbReference type="ARBA" id="ARBA00022475"/>
    </source>
</evidence>
<dbReference type="AlphaFoldDB" id="A0A127A910"/>
<dbReference type="PANTHER" id="PTHR23513">
    <property type="entry name" value="INTEGRAL MEMBRANE EFFLUX PROTEIN-RELATED"/>
    <property type="match status" value="1"/>
</dbReference>
<feature type="transmembrane region" description="Helical" evidence="7">
    <location>
        <begin position="229"/>
        <end position="254"/>
    </location>
</feature>
<dbReference type="OrthoDB" id="9775268at2"/>
<reference evidence="9 10" key="1">
    <citation type="submission" date="2016-02" db="EMBL/GenBank/DDBJ databases">
        <title>Complete genome of Sinomonas atrocyanea KCTC 3377.</title>
        <authorList>
            <person name="Kim K.M."/>
        </authorList>
    </citation>
    <scope>NUCLEOTIDE SEQUENCE [LARGE SCALE GENOMIC DNA]</scope>
    <source>
        <strain evidence="9 10">KCTC 3377</strain>
    </source>
</reference>
<dbReference type="PANTHER" id="PTHR23513:SF11">
    <property type="entry name" value="STAPHYLOFERRIN A TRANSPORTER"/>
    <property type="match status" value="1"/>
</dbReference>
<feature type="domain" description="Major facilitator superfamily (MFS) profile" evidence="8">
    <location>
        <begin position="30"/>
        <end position="414"/>
    </location>
</feature>
<dbReference type="EMBL" id="CP014518">
    <property type="protein sequence ID" value="AMM34162.1"/>
    <property type="molecule type" value="Genomic_DNA"/>
</dbReference>
<gene>
    <name evidence="9" type="ORF">SA2016_3502</name>
</gene>
<dbReference type="GO" id="GO:0005886">
    <property type="term" value="C:plasma membrane"/>
    <property type="evidence" value="ECO:0007669"/>
    <property type="project" value="UniProtKB-SubCell"/>
</dbReference>
<proteinExistence type="predicted"/>
<evidence type="ECO:0000256" key="2">
    <source>
        <dbReference type="ARBA" id="ARBA00022448"/>
    </source>
</evidence>
<keyword evidence="10" id="KW-1185">Reference proteome</keyword>
<evidence type="ECO:0000256" key="4">
    <source>
        <dbReference type="ARBA" id="ARBA00022692"/>
    </source>
</evidence>
<comment type="subcellular location">
    <subcellularLocation>
        <location evidence="1">Cell membrane</location>
        <topology evidence="1">Multi-pass membrane protein</topology>
    </subcellularLocation>
</comment>
<evidence type="ECO:0000256" key="6">
    <source>
        <dbReference type="ARBA" id="ARBA00023136"/>
    </source>
</evidence>
<dbReference type="InterPro" id="IPR020846">
    <property type="entry name" value="MFS_dom"/>
</dbReference>
<evidence type="ECO:0000256" key="1">
    <source>
        <dbReference type="ARBA" id="ARBA00004651"/>
    </source>
</evidence>
<protein>
    <submittedName>
        <fullName evidence="9">MFS transporter</fullName>
    </submittedName>
</protein>
<keyword evidence="6 7" id="KW-0472">Membrane</keyword>
<keyword evidence="2" id="KW-0813">Transport</keyword>
<dbReference type="Proteomes" id="UP000070134">
    <property type="component" value="Chromosome"/>
</dbReference>
<feature type="transmembrane region" description="Helical" evidence="7">
    <location>
        <begin position="304"/>
        <end position="321"/>
    </location>
</feature>
<dbReference type="InterPro" id="IPR010290">
    <property type="entry name" value="TM_effector"/>
</dbReference>
<feature type="transmembrane region" description="Helical" evidence="7">
    <location>
        <begin position="386"/>
        <end position="408"/>
    </location>
</feature>
<dbReference type="PROSITE" id="PS50850">
    <property type="entry name" value="MFS"/>
    <property type="match status" value="1"/>
</dbReference>
<accession>A0A127A910</accession>
<dbReference type="STRING" id="37927.SA2016_3502"/>
<feature type="transmembrane region" description="Helical" evidence="7">
    <location>
        <begin position="187"/>
        <end position="208"/>
    </location>
</feature>
<dbReference type="SUPFAM" id="SSF103473">
    <property type="entry name" value="MFS general substrate transporter"/>
    <property type="match status" value="1"/>
</dbReference>
<feature type="transmembrane region" description="Helical" evidence="7">
    <location>
        <begin position="327"/>
        <end position="349"/>
    </location>
</feature>
<dbReference type="GO" id="GO:0022857">
    <property type="term" value="F:transmembrane transporter activity"/>
    <property type="evidence" value="ECO:0007669"/>
    <property type="project" value="InterPro"/>
</dbReference>
<keyword evidence="4 7" id="KW-0812">Transmembrane</keyword>
<evidence type="ECO:0000256" key="5">
    <source>
        <dbReference type="ARBA" id="ARBA00022989"/>
    </source>
</evidence>
<dbReference type="RefSeq" id="WP_141305575.1">
    <property type="nucleotide sequence ID" value="NZ_BJMO01000032.1"/>
</dbReference>
<dbReference type="CDD" id="cd06173">
    <property type="entry name" value="MFS_MefA_like"/>
    <property type="match status" value="1"/>
</dbReference>
<dbReference type="InterPro" id="IPR036259">
    <property type="entry name" value="MFS_trans_sf"/>
</dbReference>
<evidence type="ECO:0000259" key="8">
    <source>
        <dbReference type="PROSITE" id="PS50850"/>
    </source>
</evidence>
<keyword evidence="3" id="KW-1003">Cell membrane</keyword>
<dbReference type="Pfam" id="PF05977">
    <property type="entry name" value="MFS_3"/>
    <property type="match status" value="1"/>
</dbReference>
<evidence type="ECO:0000313" key="9">
    <source>
        <dbReference type="EMBL" id="AMM34162.1"/>
    </source>
</evidence>
<dbReference type="KEGG" id="satk:SA2016_3502"/>
<sequence length="414" mass="42559">MSGPETNGWQAPPPGHRRPREMVRVLGVPNFALFWTGQLVSGTGTWMQTVAMAWLVLQISHSPGVLGTVTMLQFLPMMLFTLPAGVLADRVAKRRLLLATQTLAAVQAVVLGILTLVGTPQIWVLAALAFVLGLSNAFNNPTQQAFLPELVGRDLLPDAVTMNSIQFNGTRMVGSALGGLVLAQSSAAAVFLLNAASFLAALAALLLLSGADLHQPSGERPGRRALREGLAYTFHTPAVLFVLTSLAVVGTFGFNWPVAGPLIAQDLLRVGADGFGALMGAFGAGSLVAGAGLIVLGAGGRRRLVAAAAVLAVVLVALGVSRSYPVSLALMVVAGTSGTVYTTTANSMLQRAVPDRLRGRVMSLFVLLIAGSTPIGATLLGWGADAFGIAATIIGFGAVTAAGLLALVGRGRSA</sequence>
<evidence type="ECO:0000256" key="7">
    <source>
        <dbReference type="SAM" id="Phobius"/>
    </source>
</evidence>
<feature type="transmembrane region" description="Helical" evidence="7">
    <location>
        <begin position="64"/>
        <end position="84"/>
    </location>
</feature>
<keyword evidence="5 7" id="KW-1133">Transmembrane helix</keyword>
<dbReference type="Gene3D" id="1.20.1250.20">
    <property type="entry name" value="MFS general substrate transporter like domains"/>
    <property type="match status" value="1"/>
</dbReference>
<feature type="transmembrane region" description="Helical" evidence="7">
    <location>
        <begin position="361"/>
        <end position="380"/>
    </location>
</feature>
<feature type="transmembrane region" description="Helical" evidence="7">
    <location>
        <begin position="32"/>
        <end position="57"/>
    </location>
</feature>